<gene>
    <name evidence="1" type="ORF">IGX34_18470</name>
</gene>
<dbReference type="RefSeq" id="WP_192557217.1">
    <property type="nucleotide sequence ID" value="NZ_JACZZA010000013.1"/>
</dbReference>
<organism evidence="1 2">
    <name type="scientific">Dyella acidiphila</name>
    <dbReference type="NCBI Taxonomy" id="2775866"/>
    <lineage>
        <taxon>Bacteria</taxon>
        <taxon>Pseudomonadati</taxon>
        <taxon>Pseudomonadota</taxon>
        <taxon>Gammaproteobacteria</taxon>
        <taxon>Lysobacterales</taxon>
        <taxon>Rhodanobacteraceae</taxon>
        <taxon>Dyella</taxon>
    </lineage>
</organism>
<accession>A0ABR9GE96</accession>
<dbReference type="Proteomes" id="UP000651010">
    <property type="component" value="Unassembled WGS sequence"/>
</dbReference>
<protein>
    <submittedName>
        <fullName evidence="1">Uncharacterized protein</fullName>
    </submittedName>
</protein>
<dbReference type="EMBL" id="JACZZA010000013">
    <property type="protein sequence ID" value="MBE1162374.1"/>
    <property type="molecule type" value="Genomic_DNA"/>
</dbReference>
<keyword evidence="2" id="KW-1185">Reference proteome</keyword>
<evidence type="ECO:0000313" key="1">
    <source>
        <dbReference type="EMBL" id="MBE1162374.1"/>
    </source>
</evidence>
<comment type="caution">
    <text evidence="1">The sequence shown here is derived from an EMBL/GenBank/DDBJ whole genome shotgun (WGS) entry which is preliminary data.</text>
</comment>
<evidence type="ECO:0000313" key="2">
    <source>
        <dbReference type="Proteomes" id="UP000651010"/>
    </source>
</evidence>
<reference evidence="1 2" key="1">
    <citation type="submission" date="2020-09" db="EMBL/GenBank/DDBJ databases">
        <title>Dyella sp. 7MK23 isolated from forest soil.</title>
        <authorList>
            <person name="Fu J."/>
        </authorList>
    </citation>
    <scope>NUCLEOTIDE SEQUENCE [LARGE SCALE GENOMIC DNA]</scope>
    <source>
        <strain evidence="1 2">7MK23</strain>
    </source>
</reference>
<name>A0ABR9GE96_9GAMM</name>
<proteinExistence type="predicted"/>
<sequence length="81" mass="9551">MAASARKRLRRSHLRDGDTPFARLPWELQRFVLDFLRCHLCEVTLDNCQVVALAVEFQLQQNRLLCPAELWVMLEHDVVFD</sequence>